<feature type="region of interest" description="Disordered" evidence="1">
    <location>
        <begin position="32"/>
        <end position="73"/>
    </location>
</feature>
<accession>A0A084VEK9</accession>
<reference evidence="3" key="2">
    <citation type="submission" date="2020-05" db="UniProtKB">
        <authorList>
            <consortium name="EnsemblMetazoa"/>
        </authorList>
    </citation>
    <scope>IDENTIFICATION</scope>
</reference>
<reference evidence="2 4" key="1">
    <citation type="journal article" date="2014" name="BMC Genomics">
        <title>Genome sequence of Anopheles sinensis provides insight into genetics basis of mosquito competence for malaria parasites.</title>
        <authorList>
            <person name="Zhou D."/>
            <person name="Zhang D."/>
            <person name="Ding G."/>
            <person name="Shi L."/>
            <person name="Hou Q."/>
            <person name="Ye Y."/>
            <person name="Xu Y."/>
            <person name="Zhou H."/>
            <person name="Xiong C."/>
            <person name="Li S."/>
            <person name="Yu J."/>
            <person name="Hong S."/>
            <person name="Yu X."/>
            <person name="Zou P."/>
            <person name="Chen C."/>
            <person name="Chang X."/>
            <person name="Wang W."/>
            <person name="Lv Y."/>
            <person name="Sun Y."/>
            <person name="Ma L."/>
            <person name="Shen B."/>
            <person name="Zhu C."/>
        </authorList>
    </citation>
    <scope>NUCLEOTIDE SEQUENCE [LARGE SCALE GENOMIC DNA]</scope>
</reference>
<dbReference type="EMBL" id="KE524778">
    <property type="protein sequence ID" value="KFB36403.1"/>
    <property type="molecule type" value="Genomic_DNA"/>
</dbReference>
<organism evidence="2">
    <name type="scientific">Anopheles sinensis</name>
    <name type="common">Mosquito</name>
    <dbReference type="NCBI Taxonomy" id="74873"/>
    <lineage>
        <taxon>Eukaryota</taxon>
        <taxon>Metazoa</taxon>
        <taxon>Ecdysozoa</taxon>
        <taxon>Arthropoda</taxon>
        <taxon>Hexapoda</taxon>
        <taxon>Insecta</taxon>
        <taxon>Pterygota</taxon>
        <taxon>Neoptera</taxon>
        <taxon>Endopterygota</taxon>
        <taxon>Diptera</taxon>
        <taxon>Nematocera</taxon>
        <taxon>Culicoidea</taxon>
        <taxon>Culicidae</taxon>
        <taxon>Anophelinae</taxon>
        <taxon>Anopheles</taxon>
    </lineage>
</organism>
<dbReference type="VEuPathDB" id="VectorBase:ASIC003569"/>
<evidence type="ECO:0000256" key="1">
    <source>
        <dbReference type="SAM" id="MobiDB-lite"/>
    </source>
</evidence>
<dbReference type="EMBL" id="ATLV01012280">
    <property type="status" value="NOT_ANNOTATED_CDS"/>
    <property type="molecule type" value="Genomic_DNA"/>
</dbReference>
<proteinExistence type="predicted"/>
<feature type="compositionally biased region" description="Basic and acidic residues" evidence="1">
    <location>
        <begin position="60"/>
        <end position="70"/>
    </location>
</feature>
<dbReference type="AlphaFoldDB" id="A0A084VEK9"/>
<name>A0A084VEK9_ANOSI</name>
<evidence type="ECO:0000313" key="3">
    <source>
        <dbReference type="EnsemblMetazoa" id="ASIC003569-PA"/>
    </source>
</evidence>
<evidence type="ECO:0000313" key="2">
    <source>
        <dbReference type="EMBL" id="KFB36403.1"/>
    </source>
</evidence>
<sequence>MTLDCPSVRPNPGADNLNNWLFIIALGTHGEGDFDAPEDSASNTNRPGGSREGPPGANARWHEVRTRAPDPGRPLFIARDARLSPAHGFFFNDTKRRQRVASARPSGGAI</sequence>
<protein>
    <submittedName>
        <fullName evidence="2 3">Uncharacterized protein</fullName>
    </submittedName>
</protein>
<gene>
    <name evidence="2" type="ORF">ZHAS_00003569</name>
</gene>
<keyword evidence="4" id="KW-1185">Reference proteome</keyword>
<dbReference type="Proteomes" id="UP000030765">
    <property type="component" value="Unassembled WGS sequence"/>
</dbReference>
<dbReference type="EnsemblMetazoa" id="ASIC003569-RA">
    <property type="protein sequence ID" value="ASIC003569-PA"/>
    <property type="gene ID" value="ASIC003569"/>
</dbReference>
<evidence type="ECO:0000313" key="4">
    <source>
        <dbReference type="Proteomes" id="UP000030765"/>
    </source>
</evidence>